<feature type="transmembrane region" description="Helical" evidence="6">
    <location>
        <begin position="161"/>
        <end position="183"/>
    </location>
</feature>
<evidence type="ECO:0000256" key="2">
    <source>
        <dbReference type="ARBA" id="ARBA00022692"/>
    </source>
</evidence>
<comment type="caution">
    <text evidence="7">The sequence shown here is derived from an EMBL/GenBank/DDBJ whole genome shotgun (WGS) entry which is preliminary data.</text>
</comment>
<dbReference type="PANTHER" id="PTHR12479:SF2">
    <property type="entry name" value="LYSOSOMAL-ASSOCIATED TRANSMEMBRANE PROTEIN 5"/>
    <property type="match status" value="1"/>
</dbReference>
<protein>
    <submittedName>
        <fullName evidence="7">Uncharacterized protein</fullName>
    </submittedName>
</protein>
<evidence type="ECO:0000256" key="5">
    <source>
        <dbReference type="SAM" id="MobiDB-lite"/>
    </source>
</evidence>
<dbReference type="PANTHER" id="PTHR12479">
    <property type="entry name" value="LYSOSOMAL-ASSOCIATED TRANSMEMBRANE PROTEIN"/>
    <property type="match status" value="1"/>
</dbReference>
<organism evidence="7 8">
    <name type="scientific">Ramazzottius varieornatus</name>
    <name type="common">Water bear</name>
    <name type="synonym">Tardigrade</name>
    <dbReference type="NCBI Taxonomy" id="947166"/>
    <lineage>
        <taxon>Eukaryota</taxon>
        <taxon>Metazoa</taxon>
        <taxon>Ecdysozoa</taxon>
        <taxon>Tardigrada</taxon>
        <taxon>Eutardigrada</taxon>
        <taxon>Parachela</taxon>
        <taxon>Hypsibioidea</taxon>
        <taxon>Ramazzottiidae</taxon>
        <taxon>Ramazzottius</taxon>
    </lineage>
</organism>
<dbReference type="GO" id="GO:0012505">
    <property type="term" value="C:endomembrane system"/>
    <property type="evidence" value="ECO:0007669"/>
    <property type="project" value="UniProtKB-SubCell"/>
</dbReference>
<evidence type="ECO:0000256" key="1">
    <source>
        <dbReference type="ARBA" id="ARBA00004127"/>
    </source>
</evidence>
<dbReference type="EMBL" id="BDGG01000022">
    <property type="protein sequence ID" value="GAV09370.1"/>
    <property type="molecule type" value="Genomic_DNA"/>
</dbReference>
<feature type="region of interest" description="Disordered" evidence="5">
    <location>
        <begin position="294"/>
        <end position="319"/>
    </location>
</feature>
<keyword evidence="4 6" id="KW-0472">Membrane</keyword>
<dbReference type="OrthoDB" id="10669092at2759"/>
<feature type="transmembrane region" description="Helical" evidence="6">
    <location>
        <begin position="211"/>
        <end position="232"/>
    </location>
</feature>
<keyword evidence="3 6" id="KW-1133">Transmembrane helix</keyword>
<dbReference type="GO" id="GO:0005765">
    <property type="term" value="C:lysosomal membrane"/>
    <property type="evidence" value="ECO:0007669"/>
    <property type="project" value="TreeGrafter"/>
</dbReference>
<feature type="compositionally biased region" description="Polar residues" evidence="5">
    <location>
        <begin position="295"/>
        <end position="305"/>
    </location>
</feature>
<dbReference type="InterPro" id="IPR051115">
    <property type="entry name" value="LAPTM_transporter"/>
</dbReference>
<dbReference type="AlphaFoldDB" id="A0A1D1W7K5"/>
<evidence type="ECO:0000313" key="7">
    <source>
        <dbReference type="EMBL" id="GAV09370.1"/>
    </source>
</evidence>
<reference evidence="7 8" key="1">
    <citation type="journal article" date="2016" name="Nat. Commun.">
        <title>Extremotolerant tardigrade genome and improved radiotolerance of human cultured cells by tardigrade-unique protein.</title>
        <authorList>
            <person name="Hashimoto T."/>
            <person name="Horikawa D.D."/>
            <person name="Saito Y."/>
            <person name="Kuwahara H."/>
            <person name="Kozuka-Hata H."/>
            <person name="Shin-I T."/>
            <person name="Minakuchi Y."/>
            <person name="Ohishi K."/>
            <person name="Motoyama A."/>
            <person name="Aizu T."/>
            <person name="Enomoto A."/>
            <person name="Kondo K."/>
            <person name="Tanaka S."/>
            <person name="Hara Y."/>
            <person name="Koshikawa S."/>
            <person name="Sagara H."/>
            <person name="Miura T."/>
            <person name="Yokobori S."/>
            <person name="Miyagawa K."/>
            <person name="Suzuki Y."/>
            <person name="Kubo T."/>
            <person name="Oyama M."/>
            <person name="Kohara Y."/>
            <person name="Fujiyama A."/>
            <person name="Arakawa K."/>
            <person name="Katayama T."/>
            <person name="Toyoda A."/>
            <person name="Kunieda T."/>
        </authorList>
    </citation>
    <scope>NUCLEOTIDE SEQUENCE [LARGE SCALE GENOMIC DNA]</scope>
    <source>
        <strain evidence="7 8">YOKOZUNA-1</strain>
    </source>
</reference>
<feature type="transmembrane region" description="Helical" evidence="6">
    <location>
        <begin position="28"/>
        <end position="50"/>
    </location>
</feature>
<accession>A0A1D1W7K5</accession>
<evidence type="ECO:0000256" key="4">
    <source>
        <dbReference type="ARBA" id="ARBA00023136"/>
    </source>
</evidence>
<evidence type="ECO:0000256" key="3">
    <source>
        <dbReference type="ARBA" id="ARBA00022989"/>
    </source>
</evidence>
<evidence type="ECO:0000313" key="8">
    <source>
        <dbReference type="Proteomes" id="UP000186922"/>
    </source>
</evidence>
<comment type="subcellular location">
    <subcellularLocation>
        <location evidence="1">Endomembrane system</location>
        <topology evidence="1">Multi-pass membrane protein</topology>
    </subcellularLocation>
</comment>
<sequence length="319" mass="35279">MVSNRWLTEERSTSWNCFGCIHVRHATLALAIGYMVMHLLNMSLLIYVAVNLEQLSQANKSPAEGMAKPDVAYVQQVLEVDIGVPTRLDDGQGEQPVINIQVTNMSYWLTVFVIKSRDSSLPTRTELNVAMLYSALSLVIAVLAICSLSKSTAGCLVPFMISQLCELLFSVLVIAGVDLYGLAPKEDMMANSSVPKDQPITFAQLSWQMQAATVIGHVLTLSIKMYIVRIIWQCIQFMRYSNSRAIRQQRQDLWTDNLLKGTSVLGASAEDFVPGVPPPAYNHLEMVGQADYDEANQQRPPTGTSHPPLYAAQSRLGTI</sequence>
<name>A0A1D1W7K5_RAMVA</name>
<proteinExistence type="predicted"/>
<evidence type="ECO:0000256" key="6">
    <source>
        <dbReference type="SAM" id="Phobius"/>
    </source>
</evidence>
<dbReference type="Proteomes" id="UP000186922">
    <property type="component" value="Unassembled WGS sequence"/>
</dbReference>
<gene>
    <name evidence="7" type="primary">RvY_18922-1</name>
    <name evidence="7" type="synonym">RvY_18922.1</name>
    <name evidence="7" type="ORF">RvY_18922</name>
</gene>
<keyword evidence="2 6" id="KW-0812">Transmembrane</keyword>
<feature type="transmembrane region" description="Helical" evidence="6">
    <location>
        <begin position="130"/>
        <end position="149"/>
    </location>
</feature>
<keyword evidence="8" id="KW-1185">Reference proteome</keyword>